<proteinExistence type="predicted"/>
<evidence type="ECO:0000256" key="4">
    <source>
        <dbReference type="SAM" id="SignalP"/>
    </source>
</evidence>
<name>A0A5B8XU10_9DELT</name>
<evidence type="ECO:0000313" key="7">
    <source>
        <dbReference type="EMBL" id="QED28398.1"/>
    </source>
</evidence>
<evidence type="ECO:0000313" key="8">
    <source>
        <dbReference type="Proteomes" id="UP000321595"/>
    </source>
</evidence>
<dbReference type="InterPro" id="IPR024618">
    <property type="entry name" value="DUF3857"/>
</dbReference>
<dbReference type="SUPFAM" id="SSF48452">
    <property type="entry name" value="TPR-like"/>
    <property type="match status" value="1"/>
</dbReference>
<dbReference type="SUPFAM" id="SSF54001">
    <property type="entry name" value="Cysteine proteinases"/>
    <property type="match status" value="1"/>
</dbReference>
<organism evidence="7 8">
    <name type="scientific">Microvenator marinus</name>
    <dbReference type="NCBI Taxonomy" id="2600177"/>
    <lineage>
        <taxon>Bacteria</taxon>
        <taxon>Deltaproteobacteria</taxon>
        <taxon>Bradymonadales</taxon>
        <taxon>Microvenatoraceae</taxon>
        <taxon>Microvenator</taxon>
    </lineage>
</organism>
<dbReference type="RefSeq" id="WP_146960788.1">
    <property type="nucleotide sequence ID" value="NZ_CP042467.1"/>
</dbReference>
<dbReference type="Gene3D" id="1.25.40.10">
    <property type="entry name" value="Tetratricopeptide repeat domain"/>
    <property type="match status" value="1"/>
</dbReference>
<gene>
    <name evidence="7" type="ORF">FRD01_14380</name>
</gene>
<dbReference type="Gene3D" id="2.60.40.3140">
    <property type="match status" value="1"/>
</dbReference>
<feature type="signal peptide" evidence="4">
    <location>
        <begin position="1"/>
        <end position="25"/>
    </location>
</feature>
<dbReference type="KEGG" id="bbae:FRD01_14380"/>
<keyword evidence="2" id="KW-0802">TPR repeat</keyword>
<keyword evidence="1" id="KW-0677">Repeat</keyword>
<sequence>MKFMTYRILFLLIALTVLWTAPATAQTTSARAEFEAQIERAESSTNTPLGLAAAHAARSLAGYVDREVFEAKVEEAALQAKNPLVAFELSRIAANARLDLGKNQNAGHNGALAEQGCLRTWSLIGPFANESMEGFAARLGPELGEPGPFTGKTVEVSWRALPQIDQGCAFALGQVVTPDTAAVVYLSGTIRANSRASSLLYLGANGAYKVWVNGELVGLREDDTGLAPDTEAWPVVLNRGANSVVVKLASQSSRSLGFIARLTDRRSQPLKFGMDPSVPEKGDVLDAGDPSKLKQDPSGALSATNTFLQNAKGDEAIWGAWLLQKLAWRDASTPWRDIAQKEVESGLSPRVLALASTLFDEAWMSRNTLERAARSAPDDPFVQVQFAEMHENSMTELDRLKARPVLEAVLEKYPSFLPAIGQLTDWYRSRSSYQKAEAILERAKAVQDVPGIQFRRVAIAQELDTPQAVQKLRVEGLRIGRISSSYLWDHVRDLSVLGDLDAAIEEVRHYRASFPASVFAAQREAELLRAKGDLQGALQVWNDLHEMNPGEAEILERRAELHMALDQRDKATQDLEMALLRRPQDQTLSEKLSFLLPAEDRFWDPYIVSDIRERMVATEATPFSYDTLVSQKVTYVAPNGLSQQVTQRVDRALTAEGVDTAKEMSVAFSMGDERVDILRVRVYKADGTISEDYSHWESGGTRKGSTTYNDTAYLNIRANNVSVGDAVEFQYRVSQVANSNFRGDYFGDIMYAQSNRPIAYQRYVVLYPKDWELFFRPPAVEHTRDDQILTAQKATLFEMKSVPHVVADNDQPGATDVYDYILASNKQTWDDIGTWWWQLIAEQLIVDDEIRSKVRELTRGKKTTKDKVEVIHNYVVRNTRYLHVGLGIHGWKPYRTTTAFRNRYGDCKDKAALLKVMLEEAGVEANMVLVRTRRLGSVDEFPASMHVFNHAITYVPELDLYLDGTAEFNGTTELTTMDQGAQALIVRDGGKSSFVRLPVDKSSANVLEMKLDVVVSKDGVETRGTIHATGTNAVYFRSIFEDPERRKEEFERYLASTYPGVTIESVKFEGLEDLESPTKIEFVASGGRLVNEDGSRRFVFPMGTRKDLLAAYAKSSTRTQALDIRVPFTTQTRVKYRLPEGQAFNQVPANVDLKSPFGGVSVSYNRLPDGGLETEVNYHIDVQRVAVEDYGDFREFMSSINDALNNSIAIGEAE</sequence>
<dbReference type="InterPro" id="IPR038765">
    <property type="entry name" value="Papain-like_cys_pep_sf"/>
</dbReference>
<evidence type="ECO:0000256" key="1">
    <source>
        <dbReference type="ARBA" id="ARBA00022737"/>
    </source>
</evidence>
<reference evidence="7 8" key="1">
    <citation type="submission" date="2019-08" db="EMBL/GenBank/DDBJ databases">
        <authorList>
            <person name="Liang Q."/>
        </authorList>
    </citation>
    <scope>NUCLEOTIDE SEQUENCE [LARGE SCALE GENOMIC DNA]</scope>
    <source>
        <strain evidence="7 8">V1718</strain>
    </source>
</reference>
<protein>
    <submittedName>
        <fullName evidence="7">DUF3857 domain-containing protein</fullName>
    </submittedName>
</protein>
<evidence type="ECO:0000256" key="3">
    <source>
        <dbReference type="SAM" id="MobiDB-lite"/>
    </source>
</evidence>
<dbReference type="InterPro" id="IPR002931">
    <property type="entry name" value="Transglutaminase-like"/>
</dbReference>
<keyword evidence="8" id="KW-1185">Reference proteome</keyword>
<feature type="compositionally biased region" description="Basic and acidic residues" evidence="3">
    <location>
        <begin position="278"/>
        <end position="295"/>
    </location>
</feature>
<dbReference type="Proteomes" id="UP000321595">
    <property type="component" value="Chromosome"/>
</dbReference>
<dbReference type="Gene3D" id="2.60.120.1130">
    <property type="match status" value="1"/>
</dbReference>
<feature type="domain" description="DUF3857" evidence="6">
    <location>
        <begin position="639"/>
        <end position="786"/>
    </location>
</feature>
<dbReference type="OrthoDB" id="103430at2"/>
<evidence type="ECO:0000259" key="5">
    <source>
        <dbReference type="Pfam" id="PF01841"/>
    </source>
</evidence>
<dbReference type="InterPro" id="IPR050498">
    <property type="entry name" value="Ycf3"/>
</dbReference>
<dbReference type="Gene3D" id="3.10.620.30">
    <property type="match status" value="1"/>
</dbReference>
<dbReference type="AlphaFoldDB" id="A0A5B8XU10"/>
<dbReference type="Pfam" id="PF12969">
    <property type="entry name" value="DUF3857"/>
    <property type="match status" value="1"/>
</dbReference>
<keyword evidence="4" id="KW-0732">Signal</keyword>
<dbReference type="PANTHER" id="PTHR44858">
    <property type="entry name" value="TETRATRICOPEPTIDE REPEAT PROTEIN 6"/>
    <property type="match status" value="1"/>
</dbReference>
<evidence type="ECO:0000256" key="2">
    <source>
        <dbReference type="ARBA" id="ARBA00022803"/>
    </source>
</evidence>
<evidence type="ECO:0000259" key="6">
    <source>
        <dbReference type="Pfam" id="PF12969"/>
    </source>
</evidence>
<feature type="chain" id="PRO_5022723040" evidence="4">
    <location>
        <begin position="26"/>
        <end position="1214"/>
    </location>
</feature>
<feature type="domain" description="Transglutaminase-like" evidence="5">
    <location>
        <begin position="853"/>
        <end position="937"/>
    </location>
</feature>
<dbReference type="EMBL" id="CP042467">
    <property type="protein sequence ID" value="QED28398.1"/>
    <property type="molecule type" value="Genomic_DNA"/>
</dbReference>
<dbReference type="Pfam" id="PF01841">
    <property type="entry name" value="Transglut_core"/>
    <property type="match status" value="1"/>
</dbReference>
<accession>A0A5B8XU10</accession>
<feature type="region of interest" description="Disordered" evidence="3">
    <location>
        <begin position="270"/>
        <end position="299"/>
    </location>
</feature>
<dbReference type="InterPro" id="IPR011990">
    <property type="entry name" value="TPR-like_helical_dom_sf"/>
</dbReference>
<dbReference type="PANTHER" id="PTHR44858:SF1">
    <property type="entry name" value="UDP-N-ACETYLGLUCOSAMINE--PEPTIDE N-ACETYLGLUCOSAMINYLTRANSFERASE SPINDLY-RELATED"/>
    <property type="match status" value="1"/>
</dbReference>